<dbReference type="OrthoDB" id="5584477at2759"/>
<proteinExistence type="predicted"/>
<dbReference type="InterPro" id="IPR011009">
    <property type="entry name" value="Kinase-like_dom_sf"/>
</dbReference>
<dbReference type="AlphaFoldDB" id="A0A0F9ZUM3"/>
<feature type="domain" description="Fungal-type protein kinase" evidence="5">
    <location>
        <begin position="314"/>
        <end position="807"/>
    </location>
</feature>
<evidence type="ECO:0000256" key="2">
    <source>
        <dbReference type="ARBA" id="ARBA00047899"/>
    </source>
</evidence>
<dbReference type="PANTHER" id="PTHR38248">
    <property type="entry name" value="FUNK1 6"/>
    <property type="match status" value="1"/>
</dbReference>
<feature type="compositionally biased region" description="Low complexity" evidence="4">
    <location>
        <begin position="613"/>
        <end position="624"/>
    </location>
</feature>
<evidence type="ECO:0000313" key="6">
    <source>
        <dbReference type="EMBL" id="KKO96793.1"/>
    </source>
</evidence>
<accession>A0A0F9ZUM3</accession>
<dbReference type="Gene3D" id="1.10.510.10">
    <property type="entry name" value="Transferase(Phosphotransferase) domain 1"/>
    <property type="match status" value="1"/>
</dbReference>
<dbReference type="PANTHER" id="PTHR38248:SF2">
    <property type="entry name" value="FUNK1 11"/>
    <property type="match status" value="1"/>
</dbReference>
<comment type="caution">
    <text evidence="6">The sequence shown here is derived from an EMBL/GenBank/DDBJ whole genome shotgun (WGS) entry which is preliminary data.</text>
</comment>
<feature type="compositionally biased region" description="Polar residues" evidence="4">
    <location>
        <begin position="159"/>
        <end position="187"/>
    </location>
</feature>
<gene>
    <name evidence="6" type="ORF">THAR02_11103</name>
</gene>
<feature type="compositionally biased region" description="Low complexity" evidence="4">
    <location>
        <begin position="572"/>
        <end position="589"/>
    </location>
</feature>
<evidence type="ECO:0000256" key="4">
    <source>
        <dbReference type="SAM" id="MobiDB-lite"/>
    </source>
</evidence>
<comment type="catalytic activity">
    <reaction evidence="3">
        <text>L-seryl-[protein] + ATP = O-phospho-L-seryl-[protein] + ADP + H(+)</text>
        <dbReference type="Rhea" id="RHEA:17989"/>
        <dbReference type="Rhea" id="RHEA-COMP:9863"/>
        <dbReference type="Rhea" id="RHEA-COMP:11604"/>
        <dbReference type="ChEBI" id="CHEBI:15378"/>
        <dbReference type="ChEBI" id="CHEBI:29999"/>
        <dbReference type="ChEBI" id="CHEBI:30616"/>
        <dbReference type="ChEBI" id="CHEBI:83421"/>
        <dbReference type="ChEBI" id="CHEBI:456216"/>
        <dbReference type="EC" id="2.7.11.1"/>
    </reaction>
</comment>
<dbReference type="GO" id="GO:0004674">
    <property type="term" value="F:protein serine/threonine kinase activity"/>
    <property type="evidence" value="ECO:0007669"/>
    <property type="project" value="UniProtKB-EC"/>
</dbReference>
<evidence type="ECO:0000313" key="7">
    <source>
        <dbReference type="Proteomes" id="UP000034112"/>
    </source>
</evidence>
<organism evidence="6 7">
    <name type="scientific">Trichoderma harzianum</name>
    <name type="common">Hypocrea lixii</name>
    <dbReference type="NCBI Taxonomy" id="5544"/>
    <lineage>
        <taxon>Eukaryota</taxon>
        <taxon>Fungi</taxon>
        <taxon>Dikarya</taxon>
        <taxon>Ascomycota</taxon>
        <taxon>Pezizomycotina</taxon>
        <taxon>Sordariomycetes</taxon>
        <taxon>Hypocreomycetidae</taxon>
        <taxon>Hypocreales</taxon>
        <taxon>Hypocreaceae</taxon>
        <taxon>Trichoderma</taxon>
    </lineage>
</organism>
<dbReference type="SUPFAM" id="SSF56112">
    <property type="entry name" value="Protein kinase-like (PK-like)"/>
    <property type="match status" value="1"/>
</dbReference>
<sequence>MDEVKLKIIEEHPIGNGFKSFRENFALICRSMDLANSPDAFDRLGPSRQTIAYDMVTTLPRLRASQHLRSATGEKFLLRDILEVTIIINSSEFDLSRIKPLLKAILDNSDDVTVWTQVYEAFSRATPLTPLSETSLSATHTRATEATATVKAAPAVTRNITPTSGATNNPPETPWKRTTASFSNSSESRPEVDPILKEELGNPRIGITKFREFFFRRVPNLETAAAAVFDKCCNGDEPIFGQDGWEGWPSKAREDDVLAWFENTISKLEELAVDYRPANLTYRRKLLRQPRLPLIGSTGRRSMDIGFINDDLGAVGRYRWSHILVPGELKSNPAADAPPLAWIDLATYVREVLSAEGTRRFTLAFTLCGSCLRLWEYDRLGGMASEQFNINEAKGGLEFVAAMLGFLWIDEEGLGFDPSIMRSEEKTFIEMKRDGELERLIIDETITLPRGIASRATTCWKVHRESDPLKKPLVVKDSWQYIERDEEGLLLKEATEKGVINVARYYHHETVYIDGVEDDIRTSIRKGLDTMADTADTADTTAPAAISDTLNNIASTATCAMSAITAMARRRSTSASASSAPTVTAAAMSFSRRRRRRGRSVTPQGQTRVMQLRSSSRSNNSSKDSNGDDNSDSSGSSVYLSGTKRRQRDANLDDEDEDGATVQKPAKRSRSESVKSGDAKTLRNRVHRRVVLQDYGRPIYTASSPKALVEALENCIRGHESLRRQAGLLHRDISINNVVIDEEGPADRKGFLIDLDLAIKVKRTEGSGAKEKTGTRAFMAIDLLLFGKQHSFMHDLESFFWVLFWICVHYDGPNKACKSEFDRWNFMCDHDLAGTKMAMVYKSDLFCDLAESSFTQFYTLLIPLMDKLRDAVFPNGQPWKEPNEELYSTMRGILLEWLQSNSG</sequence>
<dbReference type="EC" id="2.7.11.1" evidence="1"/>
<dbReference type="Proteomes" id="UP000034112">
    <property type="component" value="Unassembled WGS sequence"/>
</dbReference>
<evidence type="ECO:0000259" key="5">
    <source>
        <dbReference type="Pfam" id="PF17667"/>
    </source>
</evidence>
<dbReference type="Pfam" id="PF17667">
    <property type="entry name" value="Pkinase_fungal"/>
    <property type="match status" value="1"/>
</dbReference>
<name>A0A0F9ZUM3_TRIHA</name>
<dbReference type="EMBL" id="JOKZ01000731">
    <property type="protein sequence ID" value="KKO96793.1"/>
    <property type="molecule type" value="Genomic_DNA"/>
</dbReference>
<dbReference type="PROSITE" id="PS00109">
    <property type="entry name" value="PROTEIN_KINASE_TYR"/>
    <property type="match status" value="1"/>
</dbReference>
<dbReference type="OMA" id="ATENTRC"/>
<evidence type="ECO:0000256" key="3">
    <source>
        <dbReference type="ARBA" id="ARBA00048679"/>
    </source>
</evidence>
<reference evidence="7" key="1">
    <citation type="journal article" date="2015" name="Genome Announc.">
        <title>Draft whole-genome sequence of the biocontrol agent Trichoderma harzianum T6776.</title>
        <authorList>
            <person name="Baroncelli R."/>
            <person name="Piaggeschi G."/>
            <person name="Fiorini L."/>
            <person name="Bertolini E."/>
            <person name="Zapparata A."/>
            <person name="Pe M.E."/>
            <person name="Sarrocco S."/>
            <person name="Vannacci G."/>
        </authorList>
    </citation>
    <scope>NUCLEOTIDE SEQUENCE [LARGE SCALE GENOMIC DNA]</scope>
    <source>
        <strain evidence="7">T6776</strain>
    </source>
</reference>
<comment type="catalytic activity">
    <reaction evidence="2">
        <text>L-threonyl-[protein] + ATP = O-phospho-L-threonyl-[protein] + ADP + H(+)</text>
        <dbReference type="Rhea" id="RHEA:46608"/>
        <dbReference type="Rhea" id="RHEA-COMP:11060"/>
        <dbReference type="Rhea" id="RHEA-COMP:11605"/>
        <dbReference type="ChEBI" id="CHEBI:15378"/>
        <dbReference type="ChEBI" id="CHEBI:30013"/>
        <dbReference type="ChEBI" id="CHEBI:30616"/>
        <dbReference type="ChEBI" id="CHEBI:61977"/>
        <dbReference type="ChEBI" id="CHEBI:456216"/>
        <dbReference type="EC" id="2.7.11.1"/>
    </reaction>
</comment>
<protein>
    <recommendedName>
        <fullName evidence="1">non-specific serine/threonine protein kinase</fullName>
        <ecNumber evidence="1">2.7.11.1</ecNumber>
    </recommendedName>
</protein>
<feature type="region of interest" description="Disordered" evidence="4">
    <location>
        <begin position="159"/>
        <end position="192"/>
    </location>
</feature>
<dbReference type="InterPro" id="IPR040976">
    <property type="entry name" value="Pkinase_fungal"/>
</dbReference>
<dbReference type="InterPro" id="IPR008266">
    <property type="entry name" value="Tyr_kinase_AS"/>
</dbReference>
<feature type="region of interest" description="Disordered" evidence="4">
    <location>
        <begin position="572"/>
        <end position="682"/>
    </location>
</feature>
<feature type="compositionally biased region" description="Basic and acidic residues" evidence="4">
    <location>
        <begin position="669"/>
        <end position="681"/>
    </location>
</feature>
<evidence type="ECO:0000256" key="1">
    <source>
        <dbReference type="ARBA" id="ARBA00012513"/>
    </source>
</evidence>